<dbReference type="EMBL" id="CAJNIZ010046393">
    <property type="protein sequence ID" value="CAE7747267.1"/>
    <property type="molecule type" value="Genomic_DNA"/>
</dbReference>
<evidence type="ECO:0000313" key="1">
    <source>
        <dbReference type="EMBL" id="CAE7747267.1"/>
    </source>
</evidence>
<proteinExistence type="predicted"/>
<organism evidence="1 2">
    <name type="scientific">Symbiodinium pilosum</name>
    <name type="common">Dinoflagellate</name>
    <dbReference type="NCBI Taxonomy" id="2952"/>
    <lineage>
        <taxon>Eukaryota</taxon>
        <taxon>Sar</taxon>
        <taxon>Alveolata</taxon>
        <taxon>Dinophyceae</taxon>
        <taxon>Suessiales</taxon>
        <taxon>Symbiodiniaceae</taxon>
        <taxon>Symbiodinium</taxon>
    </lineage>
</organism>
<evidence type="ECO:0000313" key="2">
    <source>
        <dbReference type="Proteomes" id="UP000649617"/>
    </source>
</evidence>
<dbReference type="Proteomes" id="UP000649617">
    <property type="component" value="Unassembled WGS sequence"/>
</dbReference>
<comment type="caution">
    <text evidence="1">The sequence shown here is derived from an EMBL/GenBank/DDBJ whole genome shotgun (WGS) entry which is preliminary data.</text>
</comment>
<name>A0A812XY17_SYMPI</name>
<sequence>ASESTTGILPLELKPETLLWTMHTFLGQIAQFVFEYLDAPVSLKEIADDTTACEEHIPNRFYNLGDPPCKSETDYRYAMGPHIE</sequence>
<protein>
    <submittedName>
        <fullName evidence="1">GatA1 protein</fullName>
    </submittedName>
</protein>
<reference evidence="1" key="1">
    <citation type="submission" date="2021-02" db="EMBL/GenBank/DDBJ databases">
        <authorList>
            <person name="Dougan E. K."/>
            <person name="Rhodes N."/>
            <person name="Thang M."/>
            <person name="Chan C."/>
        </authorList>
    </citation>
    <scope>NUCLEOTIDE SEQUENCE</scope>
</reference>
<feature type="non-terminal residue" evidence="1">
    <location>
        <position position="84"/>
    </location>
</feature>
<feature type="non-terminal residue" evidence="1">
    <location>
        <position position="1"/>
    </location>
</feature>
<gene>
    <name evidence="1" type="primary">gatA1</name>
    <name evidence="1" type="ORF">SPIL2461_LOCUS21590</name>
</gene>
<dbReference type="AlphaFoldDB" id="A0A812XY17"/>
<accession>A0A812XY17</accession>
<keyword evidence="2" id="KW-1185">Reference proteome</keyword>